<dbReference type="CDD" id="cd19978">
    <property type="entry name" value="PBP1_ABC_ligand_binding-like"/>
    <property type="match status" value="1"/>
</dbReference>
<proteinExistence type="inferred from homology"/>
<dbReference type="STRING" id="177439.DP1947"/>
<dbReference type="HOGENOM" id="CLU_027128_7_1_7"/>
<dbReference type="KEGG" id="dps:DP1947"/>
<feature type="domain" description="Leucine-binding protein" evidence="3">
    <location>
        <begin position="29"/>
        <end position="339"/>
    </location>
</feature>
<dbReference type="PANTHER" id="PTHR47235">
    <property type="entry name" value="BLR6548 PROTEIN"/>
    <property type="match status" value="1"/>
</dbReference>
<protein>
    <submittedName>
        <fullName evidence="4">Related to leucine/isoleucine/valine-binding protein</fullName>
    </submittedName>
</protein>
<dbReference type="RefSeq" id="WP_011189188.1">
    <property type="nucleotide sequence ID" value="NC_006138.1"/>
</dbReference>
<dbReference type="Pfam" id="PF13458">
    <property type="entry name" value="Peripla_BP_6"/>
    <property type="match status" value="1"/>
</dbReference>
<evidence type="ECO:0000313" key="4">
    <source>
        <dbReference type="EMBL" id="CAG36676.1"/>
    </source>
</evidence>
<evidence type="ECO:0000256" key="1">
    <source>
        <dbReference type="ARBA" id="ARBA00010062"/>
    </source>
</evidence>
<dbReference type="Gene3D" id="3.40.50.2300">
    <property type="match status" value="2"/>
</dbReference>
<dbReference type="PANTHER" id="PTHR47235:SF1">
    <property type="entry name" value="BLR6548 PROTEIN"/>
    <property type="match status" value="1"/>
</dbReference>
<evidence type="ECO:0000313" key="5">
    <source>
        <dbReference type="Proteomes" id="UP000000602"/>
    </source>
</evidence>
<dbReference type="OrthoDB" id="9777352at2"/>
<accession>Q6ALU9</accession>
<dbReference type="InterPro" id="IPR028081">
    <property type="entry name" value="Leu-bd"/>
</dbReference>
<gene>
    <name evidence="4" type="ordered locus">DP1947</name>
</gene>
<keyword evidence="5" id="KW-1185">Reference proteome</keyword>
<name>Q6ALU9_DESPS</name>
<evidence type="ECO:0000259" key="3">
    <source>
        <dbReference type="Pfam" id="PF13458"/>
    </source>
</evidence>
<dbReference type="InterPro" id="IPR028082">
    <property type="entry name" value="Peripla_BP_I"/>
</dbReference>
<dbReference type="EMBL" id="CR522870">
    <property type="protein sequence ID" value="CAG36676.1"/>
    <property type="molecule type" value="Genomic_DNA"/>
</dbReference>
<keyword evidence="2" id="KW-0732">Signal</keyword>
<dbReference type="SUPFAM" id="SSF53822">
    <property type="entry name" value="Periplasmic binding protein-like I"/>
    <property type="match status" value="1"/>
</dbReference>
<evidence type="ECO:0000256" key="2">
    <source>
        <dbReference type="ARBA" id="ARBA00022729"/>
    </source>
</evidence>
<organism evidence="4 5">
    <name type="scientific">Desulfotalea psychrophila (strain LSv54 / DSM 12343)</name>
    <dbReference type="NCBI Taxonomy" id="177439"/>
    <lineage>
        <taxon>Bacteria</taxon>
        <taxon>Pseudomonadati</taxon>
        <taxon>Thermodesulfobacteriota</taxon>
        <taxon>Desulfobulbia</taxon>
        <taxon>Desulfobulbales</taxon>
        <taxon>Desulfocapsaceae</taxon>
        <taxon>Desulfotalea</taxon>
    </lineage>
</organism>
<dbReference type="eggNOG" id="COG0683">
    <property type="taxonomic scope" value="Bacteria"/>
</dbReference>
<reference evidence="5" key="1">
    <citation type="journal article" date="2004" name="Environ. Microbiol.">
        <title>The genome of Desulfotalea psychrophila, a sulfate-reducing bacterium from permanently cold Arctic sediments.</title>
        <authorList>
            <person name="Rabus R."/>
            <person name="Ruepp A."/>
            <person name="Frickey T."/>
            <person name="Rattei T."/>
            <person name="Fartmann B."/>
            <person name="Stark M."/>
            <person name="Bauer M."/>
            <person name="Zibat A."/>
            <person name="Lombardot T."/>
            <person name="Becker I."/>
            <person name="Amann J."/>
            <person name="Gellner K."/>
            <person name="Teeling H."/>
            <person name="Leuschner W.D."/>
            <person name="Gloeckner F.-O."/>
            <person name="Lupas A.N."/>
            <person name="Amann R."/>
            <person name="Klenk H.-P."/>
        </authorList>
    </citation>
    <scope>NUCLEOTIDE SEQUENCE [LARGE SCALE GENOMIC DNA]</scope>
    <source>
        <strain evidence="5">DSM 12343 / LSv54</strain>
    </source>
</reference>
<sequence length="377" mass="41978">MTNKIIIYLSALLLFCIPLPGISQAKSPIILGQSAPLTGKSARLGLNFRLGLLAAFAEINAEGGVHGRDILLKSRDDGYEPHRTLFNVQKLIDNDNAFLLIGNVGTPTTEEILPLLSARQIPLLFPYTGAVSLRDIKHPQILHARASYRLEIENIVKFLTEKKGVQRIACFYQNDSFGKSNLQTVQDVLRQKSLKLVAQGKYERNTLSVLGALKTIDEQEPEAIILVGSYAPCAEYIKLDKIKNRKNRIYCNISFASPGDLQKSLGKLGTNVFVSAVVPFPWAESLLVKNYRKALLLIDENTGPSFLSLEGYIAGRLFTKIARAVPGRLTRERFLATAQKNINIKIDDKICRLAERIPLGRDSLYLVSLFPDFQKVQ</sequence>
<comment type="similarity">
    <text evidence="1">Belongs to the leucine-binding protein family.</text>
</comment>
<dbReference type="AlphaFoldDB" id="Q6ALU9"/>
<dbReference type="Proteomes" id="UP000000602">
    <property type="component" value="Chromosome"/>
</dbReference>